<dbReference type="Proteomes" id="UP000426444">
    <property type="component" value="Chromosome"/>
</dbReference>
<dbReference type="AlphaFoldDB" id="A0A6I6DEV9"/>
<organism evidence="1 2">
    <name type="scientific">Candidatus Syntrophocurvum alkaliphilum</name>
    <dbReference type="NCBI Taxonomy" id="2293317"/>
    <lineage>
        <taxon>Bacteria</taxon>
        <taxon>Bacillati</taxon>
        <taxon>Bacillota</taxon>
        <taxon>Clostridia</taxon>
        <taxon>Eubacteriales</taxon>
        <taxon>Syntrophomonadaceae</taxon>
        <taxon>Candidatus Syntrophocurvum</taxon>
    </lineage>
</organism>
<sequence length="37" mass="4250">MNILQCLLYQVQKTGVIVDGNMLIKKIPSQNWRGSPY</sequence>
<evidence type="ECO:0000313" key="1">
    <source>
        <dbReference type="EMBL" id="QGT99726.1"/>
    </source>
</evidence>
<reference evidence="2" key="1">
    <citation type="journal article" date="2019" name="Microbiology">
        <title>Complete Genome Sequence of an Uncultured Bacterium of the Candidate Phylum Bipolaricaulota.</title>
        <authorList>
            <person name="Kadnikov V.V."/>
            <person name="Mardanov A.V."/>
            <person name="Beletsky A.V."/>
            <person name="Frank Y.A."/>
            <person name="Karnachuk O.V."/>
            <person name="Ravin N.V."/>
        </authorList>
    </citation>
    <scope>NUCLEOTIDE SEQUENCE [LARGE SCALE GENOMIC DNA]</scope>
</reference>
<accession>A0A6I6DEV9</accession>
<gene>
    <name evidence="1" type="ORF">SYNTR_1133</name>
</gene>
<keyword evidence="2" id="KW-1185">Reference proteome</keyword>
<proteinExistence type="predicted"/>
<dbReference type="KEGG" id="salq:SYNTR_1133"/>
<evidence type="ECO:0000313" key="2">
    <source>
        <dbReference type="Proteomes" id="UP000426444"/>
    </source>
</evidence>
<protein>
    <submittedName>
        <fullName evidence="1">Uncharacterized protein</fullName>
    </submittedName>
</protein>
<name>A0A6I6DEV9_9FIRM</name>
<dbReference type="EMBL" id="CP046457">
    <property type="protein sequence ID" value="QGT99726.1"/>
    <property type="molecule type" value="Genomic_DNA"/>
</dbReference>